<accession>A0ABM8V180</accession>
<dbReference type="SMART" id="SM00387">
    <property type="entry name" value="HATPase_c"/>
    <property type="match status" value="1"/>
</dbReference>
<keyword evidence="6 16" id="KW-0808">Transferase</keyword>
<evidence type="ECO:0000259" key="15">
    <source>
        <dbReference type="PROSITE" id="PS50109"/>
    </source>
</evidence>
<dbReference type="PROSITE" id="PS50109">
    <property type="entry name" value="HIS_KIN"/>
    <property type="match status" value="1"/>
</dbReference>
<evidence type="ECO:0000256" key="14">
    <source>
        <dbReference type="SAM" id="Phobius"/>
    </source>
</evidence>
<evidence type="ECO:0000256" key="6">
    <source>
        <dbReference type="ARBA" id="ARBA00022679"/>
    </source>
</evidence>
<evidence type="ECO:0000256" key="13">
    <source>
        <dbReference type="ARBA" id="ARBA00023136"/>
    </source>
</evidence>
<dbReference type="InterPro" id="IPR036890">
    <property type="entry name" value="HATPase_C_sf"/>
</dbReference>
<keyword evidence="13 14" id="KW-0472">Membrane</keyword>
<keyword evidence="11 14" id="KW-1133">Transmembrane helix</keyword>
<evidence type="ECO:0000256" key="5">
    <source>
        <dbReference type="ARBA" id="ARBA00022553"/>
    </source>
</evidence>
<evidence type="ECO:0000256" key="4">
    <source>
        <dbReference type="ARBA" id="ARBA00022475"/>
    </source>
</evidence>
<dbReference type="InterPro" id="IPR036097">
    <property type="entry name" value="HisK_dim/P_sf"/>
</dbReference>
<keyword evidence="17" id="KW-1185">Reference proteome</keyword>
<evidence type="ECO:0000256" key="7">
    <source>
        <dbReference type="ARBA" id="ARBA00022692"/>
    </source>
</evidence>
<dbReference type="PANTHER" id="PTHR45528">
    <property type="entry name" value="SENSOR HISTIDINE KINASE CPXA"/>
    <property type="match status" value="1"/>
</dbReference>
<dbReference type="InterPro" id="IPR058212">
    <property type="entry name" value="VanS-like"/>
</dbReference>
<organism evidence="16 17">
    <name type="scientific">Thermobacillus xylanilyticus</name>
    <dbReference type="NCBI Taxonomy" id="76633"/>
    <lineage>
        <taxon>Bacteria</taxon>
        <taxon>Bacillati</taxon>
        <taxon>Bacillota</taxon>
        <taxon>Bacilli</taxon>
        <taxon>Bacillales</taxon>
        <taxon>Paenibacillaceae</taxon>
        <taxon>Thermobacillus</taxon>
    </lineage>
</organism>
<keyword evidence="5" id="KW-0597">Phosphoprotein</keyword>
<dbReference type="CDD" id="cd00082">
    <property type="entry name" value="HisKA"/>
    <property type="match status" value="1"/>
</dbReference>
<comment type="caution">
    <text evidence="16">The sequence shown here is derived from an EMBL/GenBank/DDBJ whole genome shotgun (WGS) entry which is preliminary data.</text>
</comment>
<dbReference type="InterPro" id="IPR050398">
    <property type="entry name" value="HssS/ArlS-like"/>
</dbReference>
<dbReference type="Gene3D" id="1.10.287.130">
    <property type="match status" value="1"/>
</dbReference>
<dbReference type="InterPro" id="IPR005467">
    <property type="entry name" value="His_kinase_dom"/>
</dbReference>
<evidence type="ECO:0000313" key="16">
    <source>
        <dbReference type="EMBL" id="CAG5080337.1"/>
    </source>
</evidence>
<sequence>MNSKREESSKGHFASLKRKTFMQMLLITAAAPVAVFLLRELMRGQIGDRIVDVLKFVFRLDWFSASQIYQYVFRNNLEFILLLLTLLFLVIISWLFISRLFAKYFEEISAGMDRLVEDTEDRIVLSPEMAYMESRLNAVKDQLIRRKKAAQEAEQRKNDLVVYLAHDIRTPLTSVIGYLSLLDEAPDMPVEQRAKYIRITLEKAHRLEKQINEFFEITRYNLQQIRLEKETIDLYYMLVQLTDEFYPLLSARGNTAVLRADENLTVYGDPAKLARVFNNILRNAAAYSHPNTEIVISAEEADGSVRIRFQNQGDPIPPDKLAAIFEKFYRLDEARTTGTGGSGLGLAIAREIVTLHGGTIEAESEGNTIAFTVTLPVSR</sequence>
<dbReference type="Gene3D" id="3.30.565.10">
    <property type="entry name" value="Histidine kinase-like ATPase, C-terminal domain"/>
    <property type="match status" value="1"/>
</dbReference>
<keyword evidence="4" id="KW-1003">Cell membrane</keyword>
<feature type="transmembrane region" description="Helical" evidence="14">
    <location>
        <begin position="21"/>
        <end position="38"/>
    </location>
</feature>
<protein>
    <recommendedName>
        <fullName evidence="3">histidine kinase</fullName>
        <ecNumber evidence="3">2.7.13.3</ecNumber>
    </recommendedName>
</protein>
<dbReference type="SMART" id="SM00388">
    <property type="entry name" value="HisKA"/>
    <property type="match status" value="1"/>
</dbReference>
<dbReference type="InterPro" id="IPR003661">
    <property type="entry name" value="HisK_dim/P_dom"/>
</dbReference>
<keyword evidence="8" id="KW-0547">Nucleotide-binding</keyword>
<dbReference type="RefSeq" id="WP_342344820.1">
    <property type="nucleotide sequence ID" value="NZ_CAJRAY010000018.1"/>
</dbReference>
<name>A0ABM8V180_THEXY</name>
<dbReference type="PRINTS" id="PR00344">
    <property type="entry name" value="BCTRLSENSOR"/>
</dbReference>
<comment type="catalytic activity">
    <reaction evidence="1">
        <text>ATP + protein L-histidine = ADP + protein N-phospho-L-histidine.</text>
        <dbReference type="EC" id="2.7.13.3"/>
    </reaction>
</comment>
<dbReference type="Pfam" id="PF00512">
    <property type="entry name" value="HisKA"/>
    <property type="match status" value="1"/>
</dbReference>
<dbReference type="InterPro" id="IPR003594">
    <property type="entry name" value="HATPase_dom"/>
</dbReference>
<dbReference type="Proteomes" id="UP000681526">
    <property type="component" value="Unassembled WGS sequence"/>
</dbReference>
<evidence type="ECO:0000256" key="10">
    <source>
        <dbReference type="ARBA" id="ARBA00022840"/>
    </source>
</evidence>
<gene>
    <name evidence="16" type="primary">txxe 324-vanS</name>
    <name evidence="16" type="ORF">TXXE_04235</name>
</gene>
<keyword evidence="10" id="KW-0067">ATP-binding</keyword>
<keyword evidence="12" id="KW-0902">Two-component regulatory system</keyword>
<dbReference type="NCBIfam" id="NF033091">
    <property type="entry name" value="HK_VanS_ACDEFG"/>
    <property type="match status" value="1"/>
</dbReference>
<dbReference type="GO" id="GO:0016740">
    <property type="term" value="F:transferase activity"/>
    <property type="evidence" value="ECO:0007669"/>
    <property type="project" value="UniProtKB-KW"/>
</dbReference>
<evidence type="ECO:0000256" key="12">
    <source>
        <dbReference type="ARBA" id="ARBA00023012"/>
    </source>
</evidence>
<dbReference type="SUPFAM" id="SSF47384">
    <property type="entry name" value="Homodimeric domain of signal transducing histidine kinase"/>
    <property type="match status" value="1"/>
</dbReference>
<proteinExistence type="predicted"/>
<dbReference type="Pfam" id="PF02518">
    <property type="entry name" value="HATPase_c"/>
    <property type="match status" value="1"/>
</dbReference>
<dbReference type="SUPFAM" id="SSF55874">
    <property type="entry name" value="ATPase domain of HSP90 chaperone/DNA topoisomerase II/histidine kinase"/>
    <property type="match status" value="1"/>
</dbReference>
<evidence type="ECO:0000313" key="17">
    <source>
        <dbReference type="Proteomes" id="UP000681526"/>
    </source>
</evidence>
<dbReference type="EC" id="2.7.13.3" evidence="3"/>
<dbReference type="PANTHER" id="PTHR45528:SF1">
    <property type="entry name" value="SENSOR HISTIDINE KINASE CPXA"/>
    <property type="match status" value="1"/>
</dbReference>
<dbReference type="InterPro" id="IPR004358">
    <property type="entry name" value="Sig_transdc_His_kin-like_C"/>
</dbReference>
<dbReference type="EMBL" id="CAJRAY010000018">
    <property type="protein sequence ID" value="CAG5080337.1"/>
    <property type="molecule type" value="Genomic_DNA"/>
</dbReference>
<feature type="transmembrane region" description="Helical" evidence="14">
    <location>
        <begin position="79"/>
        <end position="102"/>
    </location>
</feature>
<evidence type="ECO:0000256" key="9">
    <source>
        <dbReference type="ARBA" id="ARBA00022777"/>
    </source>
</evidence>
<evidence type="ECO:0000256" key="1">
    <source>
        <dbReference type="ARBA" id="ARBA00000085"/>
    </source>
</evidence>
<feature type="domain" description="Histidine kinase" evidence="15">
    <location>
        <begin position="163"/>
        <end position="379"/>
    </location>
</feature>
<evidence type="ECO:0000256" key="3">
    <source>
        <dbReference type="ARBA" id="ARBA00012438"/>
    </source>
</evidence>
<evidence type="ECO:0000256" key="11">
    <source>
        <dbReference type="ARBA" id="ARBA00022989"/>
    </source>
</evidence>
<comment type="subcellular location">
    <subcellularLocation>
        <location evidence="2">Cell membrane</location>
        <topology evidence="2">Multi-pass membrane protein</topology>
    </subcellularLocation>
</comment>
<keyword evidence="9" id="KW-0418">Kinase</keyword>
<evidence type="ECO:0000256" key="8">
    <source>
        <dbReference type="ARBA" id="ARBA00022741"/>
    </source>
</evidence>
<reference evidence="16 17" key="1">
    <citation type="submission" date="2021-04" db="EMBL/GenBank/DDBJ databases">
        <authorList>
            <person name="Rakotoarivonina H."/>
        </authorList>
    </citation>
    <scope>NUCLEOTIDE SEQUENCE [LARGE SCALE GENOMIC DNA]</scope>
    <source>
        <strain evidence="16 17">XE</strain>
    </source>
</reference>
<evidence type="ECO:0000256" key="2">
    <source>
        <dbReference type="ARBA" id="ARBA00004651"/>
    </source>
</evidence>
<keyword evidence="7 14" id="KW-0812">Transmembrane</keyword>